<evidence type="ECO:0000256" key="1">
    <source>
        <dbReference type="ARBA" id="ARBA00004141"/>
    </source>
</evidence>
<dbReference type="InterPro" id="IPR038430">
    <property type="entry name" value="NDAH_ubi_oxred_su3_sf"/>
</dbReference>
<name>A0A832G681_9BACT</name>
<proteinExistence type="inferred from homology"/>
<keyword evidence="7 8" id="KW-0520">NAD</keyword>
<feature type="transmembrane region" description="Helical" evidence="7">
    <location>
        <begin position="6"/>
        <end position="29"/>
    </location>
</feature>
<dbReference type="Pfam" id="PF00507">
    <property type="entry name" value="Oxidored_q4"/>
    <property type="match status" value="1"/>
</dbReference>
<dbReference type="PANTHER" id="PTHR11058:SF9">
    <property type="entry name" value="NADH-UBIQUINONE OXIDOREDUCTASE CHAIN 3"/>
    <property type="match status" value="1"/>
</dbReference>
<evidence type="ECO:0000256" key="4">
    <source>
        <dbReference type="ARBA" id="ARBA00022692"/>
    </source>
</evidence>
<gene>
    <name evidence="7" type="primary">nuoA</name>
    <name evidence="9" type="ORF">ENS56_02965</name>
</gene>
<evidence type="ECO:0000256" key="6">
    <source>
        <dbReference type="ARBA" id="ARBA00023136"/>
    </source>
</evidence>
<evidence type="ECO:0000256" key="3">
    <source>
        <dbReference type="ARBA" id="ARBA00022448"/>
    </source>
</evidence>
<evidence type="ECO:0000313" key="9">
    <source>
        <dbReference type="EMBL" id="HGT46976.1"/>
    </source>
</evidence>
<comment type="function">
    <text evidence="7">NDH-1 shuttles electrons from NADH, via FMN and iron-sulfur (Fe-S) centers, to quinones in the respiratory chain. The immediate electron acceptor for the enzyme in this species is believed to be ubiquinone. Couples the redox reaction to proton translocation (for every two electrons transferred, four hydrogen ions are translocated across the cytoplasmic membrane), and thus conserves the redox energy in a proton gradient.</text>
</comment>
<evidence type="ECO:0000256" key="7">
    <source>
        <dbReference type="HAMAP-Rule" id="MF_01394"/>
    </source>
</evidence>
<keyword evidence="7" id="KW-0830">Ubiquinone</keyword>
<keyword evidence="7" id="KW-1003">Cell membrane</keyword>
<feature type="transmembrane region" description="Helical" evidence="7">
    <location>
        <begin position="60"/>
        <end position="81"/>
    </location>
</feature>
<dbReference type="Gene3D" id="1.20.58.1610">
    <property type="entry name" value="NADH:ubiquinone/plastoquinone oxidoreductase, chain 3"/>
    <property type="match status" value="1"/>
</dbReference>
<dbReference type="GO" id="GO:0005886">
    <property type="term" value="C:plasma membrane"/>
    <property type="evidence" value="ECO:0007669"/>
    <property type="project" value="UniProtKB-SubCell"/>
</dbReference>
<dbReference type="AlphaFoldDB" id="A0A832G681"/>
<comment type="subunit">
    <text evidence="7">NDH-1 is composed of 14 different subunits. Subunits NuoA, H, J, K, L, M, N constitute the membrane sector of the complex.</text>
</comment>
<dbReference type="EMBL" id="DSVI01000004">
    <property type="protein sequence ID" value="HGT46976.1"/>
    <property type="molecule type" value="Genomic_DNA"/>
</dbReference>
<keyword evidence="7" id="KW-1278">Translocase</keyword>
<comment type="caution">
    <text evidence="9">The sequence shown here is derived from an EMBL/GenBank/DDBJ whole genome shotgun (WGS) entry which is preliminary data.</text>
</comment>
<keyword evidence="5 7" id="KW-1133">Transmembrane helix</keyword>
<dbReference type="InterPro" id="IPR000440">
    <property type="entry name" value="NADH_UbQ/plastoQ_OxRdtase_su3"/>
</dbReference>
<evidence type="ECO:0000256" key="2">
    <source>
        <dbReference type="ARBA" id="ARBA00008472"/>
    </source>
</evidence>
<reference evidence="9" key="1">
    <citation type="journal article" date="2020" name="mSystems">
        <title>Genome- and Community-Level Interaction Insights into Carbon Utilization and Element Cycling Functions of Hydrothermarchaeota in Hydrothermal Sediment.</title>
        <authorList>
            <person name="Zhou Z."/>
            <person name="Liu Y."/>
            <person name="Xu W."/>
            <person name="Pan J."/>
            <person name="Luo Z.H."/>
            <person name="Li M."/>
        </authorList>
    </citation>
    <scope>NUCLEOTIDE SEQUENCE [LARGE SCALE GENOMIC DNA]</scope>
    <source>
        <strain evidence="9">SpSt-500</strain>
    </source>
</reference>
<protein>
    <recommendedName>
        <fullName evidence="7">NADH-quinone oxidoreductase subunit A</fullName>
        <ecNumber evidence="7">7.1.1.-</ecNumber>
    </recommendedName>
    <alternativeName>
        <fullName evidence="7">NADH dehydrogenase I subunit A</fullName>
    </alternativeName>
    <alternativeName>
        <fullName evidence="7">NDH-1 subunit A</fullName>
    </alternativeName>
    <alternativeName>
        <fullName evidence="7">NUO1</fullName>
    </alternativeName>
</protein>
<dbReference type="EC" id="7.1.1.-" evidence="7"/>
<keyword evidence="3 7" id="KW-0813">Transport</keyword>
<dbReference type="PANTHER" id="PTHR11058">
    <property type="entry name" value="NADH-UBIQUINONE OXIDOREDUCTASE CHAIN 3"/>
    <property type="match status" value="1"/>
</dbReference>
<feature type="transmembrane region" description="Helical" evidence="7">
    <location>
        <begin position="87"/>
        <end position="108"/>
    </location>
</feature>
<keyword evidence="4 7" id="KW-0812">Transmembrane</keyword>
<organism evidence="9">
    <name type="scientific">Ignavibacterium album</name>
    <dbReference type="NCBI Taxonomy" id="591197"/>
    <lineage>
        <taxon>Bacteria</taxon>
        <taxon>Pseudomonadati</taxon>
        <taxon>Ignavibacteriota</taxon>
        <taxon>Ignavibacteria</taxon>
        <taxon>Ignavibacteriales</taxon>
        <taxon>Ignavibacteriaceae</taxon>
        <taxon>Ignavibacterium</taxon>
    </lineage>
</organism>
<comment type="subcellular location">
    <subcellularLocation>
        <location evidence="7 8">Cell membrane</location>
        <topology evidence="7 8">Multi-pass membrane protein</topology>
    </subcellularLocation>
    <subcellularLocation>
        <location evidence="1">Membrane</location>
        <topology evidence="1">Multi-pass membrane protein</topology>
    </subcellularLocation>
</comment>
<dbReference type="GO" id="GO:0048038">
    <property type="term" value="F:quinone binding"/>
    <property type="evidence" value="ECO:0007669"/>
    <property type="project" value="UniProtKB-KW"/>
</dbReference>
<evidence type="ECO:0000256" key="8">
    <source>
        <dbReference type="RuleBase" id="RU003639"/>
    </source>
</evidence>
<accession>A0A832G681</accession>
<dbReference type="InterPro" id="IPR023043">
    <property type="entry name" value="NAD(P)H_OxRDtase_bac/plastid"/>
</dbReference>
<keyword evidence="7 8" id="KW-0874">Quinone</keyword>
<dbReference type="GO" id="GO:0050136">
    <property type="term" value="F:NADH dehydrogenase (quinone) (non-electrogenic) activity"/>
    <property type="evidence" value="ECO:0007669"/>
    <property type="project" value="UniProtKB-UniRule"/>
</dbReference>
<evidence type="ECO:0000256" key="5">
    <source>
        <dbReference type="ARBA" id="ARBA00022989"/>
    </source>
</evidence>
<comment type="similarity">
    <text evidence="2 7 8">Belongs to the complex I subunit 3 family.</text>
</comment>
<dbReference type="GO" id="GO:0008137">
    <property type="term" value="F:NADH dehydrogenase (ubiquinone) activity"/>
    <property type="evidence" value="ECO:0007669"/>
    <property type="project" value="InterPro"/>
</dbReference>
<dbReference type="GO" id="GO:0030964">
    <property type="term" value="C:NADH dehydrogenase complex"/>
    <property type="evidence" value="ECO:0007669"/>
    <property type="project" value="TreeGrafter"/>
</dbReference>
<dbReference type="HAMAP" id="MF_01394">
    <property type="entry name" value="NDH1_NuoA"/>
    <property type="match status" value="1"/>
</dbReference>
<comment type="catalytic activity">
    <reaction evidence="7 8">
        <text>a quinone + NADH + 5 H(+)(in) = a quinol + NAD(+) + 4 H(+)(out)</text>
        <dbReference type="Rhea" id="RHEA:57888"/>
        <dbReference type="ChEBI" id="CHEBI:15378"/>
        <dbReference type="ChEBI" id="CHEBI:24646"/>
        <dbReference type="ChEBI" id="CHEBI:57540"/>
        <dbReference type="ChEBI" id="CHEBI:57945"/>
        <dbReference type="ChEBI" id="CHEBI:132124"/>
    </reaction>
</comment>
<keyword evidence="6 7" id="KW-0472">Membrane</keyword>
<sequence>MITEFGKVFIFLLIAILFVIVAIAVSRLIRPARPTYEKLTTYECGENPEGSPWIKFNIRFYVVALIFLIFDVEVVLLIPWALVYKQFGWAGFIVGGFFLVLLALGMAYEWRKGDLEWDRPKPQPPVIKKTKSTQTVINKEEVVEV</sequence>